<dbReference type="AlphaFoldDB" id="A0A1K2I1N7"/>
<dbReference type="Gene3D" id="3.40.50.1820">
    <property type="entry name" value="alpha/beta hydrolase"/>
    <property type="match status" value="1"/>
</dbReference>
<dbReference type="Proteomes" id="UP000183447">
    <property type="component" value="Unassembled WGS sequence"/>
</dbReference>
<keyword evidence="4" id="KW-1185">Reference proteome</keyword>
<proteinExistence type="predicted"/>
<reference evidence="3 4" key="1">
    <citation type="submission" date="2016-11" db="EMBL/GenBank/DDBJ databases">
        <authorList>
            <person name="Jaros S."/>
            <person name="Januszkiewicz K."/>
            <person name="Wedrychowicz H."/>
        </authorList>
    </citation>
    <scope>NUCLEOTIDE SEQUENCE [LARGE SCALE GENOMIC DNA]</scope>
    <source>
        <strain evidence="3 4">ATCC 23634</strain>
    </source>
</reference>
<keyword evidence="1" id="KW-0472">Membrane</keyword>
<dbReference type="GO" id="GO:0016020">
    <property type="term" value="C:membrane"/>
    <property type="evidence" value="ECO:0007669"/>
    <property type="project" value="TreeGrafter"/>
</dbReference>
<dbReference type="PANTHER" id="PTHR43798">
    <property type="entry name" value="MONOACYLGLYCEROL LIPASE"/>
    <property type="match status" value="1"/>
</dbReference>
<keyword evidence="1" id="KW-0812">Transmembrane</keyword>
<dbReference type="InterPro" id="IPR000073">
    <property type="entry name" value="AB_hydrolase_1"/>
</dbReference>
<protein>
    <submittedName>
        <fullName evidence="3">Pimeloyl-ACP methyl ester carboxylesterase</fullName>
    </submittedName>
</protein>
<accession>A0A1K2I1N7</accession>
<evidence type="ECO:0000313" key="4">
    <source>
        <dbReference type="Proteomes" id="UP000183447"/>
    </source>
</evidence>
<sequence length="275" mass="29104">MPLGGSFATLSVGVFEAAQMHTTLIMVHGFAGNGRDFDAVAGPLARAGYRVLCPDMPGRGRSVWFDNPAHYRFSTHGRALVALINRFADRPVILAGIGWGGVIIALTFTMATLPMVKGVVLCGVPLSWHLGEDEELVEAARDAGLRFSTQAAGIDHVLAGCRFRGADPGHAVNLAKGRLIADGEGWKPAFDPALVLGKEQAGNRVYDITQVLPAITAPTQVISLRRDGYPAAGPEAMVADSPSAFLFTRPDEQRMLMTALDRLSDAATPAQATSG</sequence>
<feature type="domain" description="AB hydrolase-1" evidence="2">
    <location>
        <begin position="23"/>
        <end position="142"/>
    </location>
</feature>
<dbReference type="InterPro" id="IPR050266">
    <property type="entry name" value="AB_hydrolase_sf"/>
</dbReference>
<evidence type="ECO:0000313" key="3">
    <source>
        <dbReference type="EMBL" id="SFZ86241.1"/>
    </source>
</evidence>
<dbReference type="PANTHER" id="PTHR43798:SF33">
    <property type="entry name" value="HYDROLASE, PUTATIVE (AFU_ORTHOLOGUE AFUA_2G14860)-RELATED"/>
    <property type="match status" value="1"/>
</dbReference>
<organism evidence="3 4">
    <name type="scientific">Devosia enhydra</name>
    <dbReference type="NCBI Taxonomy" id="665118"/>
    <lineage>
        <taxon>Bacteria</taxon>
        <taxon>Pseudomonadati</taxon>
        <taxon>Pseudomonadota</taxon>
        <taxon>Alphaproteobacteria</taxon>
        <taxon>Hyphomicrobiales</taxon>
        <taxon>Devosiaceae</taxon>
        <taxon>Devosia</taxon>
    </lineage>
</organism>
<dbReference type="EMBL" id="FPKU01000003">
    <property type="protein sequence ID" value="SFZ86241.1"/>
    <property type="molecule type" value="Genomic_DNA"/>
</dbReference>
<dbReference type="InterPro" id="IPR029058">
    <property type="entry name" value="AB_hydrolase_fold"/>
</dbReference>
<name>A0A1K2I1N7_9HYPH</name>
<feature type="transmembrane region" description="Helical" evidence="1">
    <location>
        <begin position="92"/>
        <end position="116"/>
    </location>
</feature>
<dbReference type="SUPFAM" id="SSF53474">
    <property type="entry name" value="alpha/beta-Hydrolases"/>
    <property type="match status" value="1"/>
</dbReference>
<keyword evidence="1" id="KW-1133">Transmembrane helix</keyword>
<dbReference type="STRING" id="665118.SAMN02983003_3419"/>
<evidence type="ECO:0000256" key="1">
    <source>
        <dbReference type="SAM" id="Phobius"/>
    </source>
</evidence>
<evidence type="ECO:0000259" key="2">
    <source>
        <dbReference type="Pfam" id="PF00561"/>
    </source>
</evidence>
<gene>
    <name evidence="3" type="ORF">SAMN02983003_3419</name>
</gene>
<dbReference type="Pfam" id="PF00561">
    <property type="entry name" value="Abhydrolase_1"/>
    <property type="match status" value="1"/>
</dbReference>